<name>A0A367X7A0_9PROT</name>
<sequence>MGNRCDADAAPATVSGWVIQMDARSFISHRETGKADCFHARSQETSRRCHQSKTGGDAIGPRWEAMARNRQ</sequence>
<organism evidence="1 2">
    <name type="scientific">Thalassospira profundimaris</name>
    <dbReference type="NCBI Taxonomy" id="502049"/>
    <lineage>
        <taxon>Bacteria</taxon>
        <taxon>Pseudomonadati</taxon>
        <taxon>Pseudomonadota</taxon>
        <taxon>Alphaproteobacteria</taxon>
        <taxon>Rhodospirillales</taxon>
        <taxon>Thalassospiraceae</taxon>
        <taxon>Thalassospira</taxon>
    </lineage>
</organism>
<gene>
    <name evidence="1" type="ORF">TH30_01160</name>
</gene>
<reference evidence="1 2" key="1">
    <citation type="submission" date="2014-07" db="EMBL/GenBank/DDBJ databases">
        <title>Draft genome sequence of Thalassospira profundimaris PR54-5.</title>
        <authorList>
            <person name="Lai Q."/>
            <person name="Shao Z."/>
        </authorList>
    </citation>
    <scope>NUCLEOTIDE SEQUENCE [LARGE SCALE GENOMIC DNA]</scope>
    <source>
        <strain evidence="1 2">PR54-5</strain>
    </source>
</reference>
<protein>
    <submittedName>
        <fullName evidence="1">Uncharacterized protein</fullName>
    </submittedName>
</protein>
<dbReference type="AlphaFoldDB" id="A0A367X7A0"/>
<evidence type="ECO:0000313" key="1">
    <source>
        <dbReference type="EMBL" id="RCK48970.1"/>
    </source>
</evidence>
<accession>A0A367X7A0</accession>
<dbReference type="Proteomes" id="UP000252255">
    <property type="component" value="Unassembled WGS sequence"/>
</dbReference>
<comment type="caution">
    <text evidence="1">The sequence shown here is derived from an EMBL/GenBank/DDBJ whole genome shotgun (WGS) entry which is preliminary data.</text>
</comment>
<evidence type="ECO:0000313" key="2">
    <source>
        <dbReference type="Proteomes" id="UP000252255"/>
    </source>
</evidence>
<dbReference type="EMBL" id="JPWI01000001">
    <property type="protein sequence ID" value="RCK48970.1"/>
    <property type="molecule type" value="Genomic_DNA"/>
</dbReference>
<proteinExistence type="predicted"/>